<evidence type="ECO:0000313" key="3">
    <source>
        <dbReference type="Proteomes" id="UP000784294"/>
    </source>
</evidence>
<proteinExistence type="predicted"/>
<keyword evidence="3" id="KW-1185">Reference proteome</keyword>
<reference evidence="2" key="1">
    <citation type="submission" date="2018-11" db="EMBL/GenBank/DDBJ databases">
        <authorList>
            <consortium name="Pathogen Informatics"/>
        </authorList>
    </citation>
    <scope>NUCLEOTIDE SEQUENCE</scope>
</reference>
<accession>A0A3S5A9W7</accession>
<feature type="region of interest" description="Disordered" evidence="1">
    <location>
        <begin position="108"/>
        <end position="154"/>
    </location>
</feature>
<gene>
    <name evidence="2" type="ORF">PXEA_LOCUS12041</name>
</gene>
<evidence type="ECO:0000256" key="1">
    <source>
        <dbReference type="SAM" id="MobiDB-lite"/>
    </source>
</evidence>
<feature type="compositionally biased region" description="Polar residues" evidence="1">
    <location>
        <begin position="387"/>
        <end position="396"/>
    </location>
</feature>
<comment type="caution">
    <text evidence="2">The sequence shown here is derived from an EMBL/GenBank/DDBJ whole genome shotgun (WGS) entry which is preliminary data.</text>
</comment>
<evidence type="ECO:0000313" key="2">
    <source>
        <dbReference type="EMBL" id="VEL18601.1"/>
    </source>
</evidence>
<protein>
    <submittedName>
        <fullName evidence="2">Uncharacterized protein</fullName>
    </submittedName>
</protein>
<dbReference type="EMBL" id="CAAALY010037718">
    <property type="protein sequence ID" value="VEL18601.1"/>
    <property type="molecule type" value="Genomic_DNA"/>
</dbReference>
<feature type="compositionally biased region" description="Low complexity" evidence="1">
    <location>
        <begin position="397"/>
        <end position="407"/>
    </location>
</feature>
<dbReference type="AlphaFoldDB" id="A0A3S5A9W7"/>
<dbReference type="Proteomes" id="UP000784294">
    <property type="component" value="Unassembled WGS sequence"/>
</dbReference>
<name>A0A3S5A9W7_9PLAT</name>
<sequence>MLDARLAIYICVDEIATSDRPPTYPVGLHSDVVSVMDACFMRDQARRPSVQVLLTFPAFVRFTTPPSQQPVTTASSAPFTATTATVPSSSTVRYPLDQASPVSAALNRSVRRTASHQEGSPDARLVSVSSHSQLDRTQHSAQSQLPLRQPQHQQLHPLHNQYQQLQIQQGISAQESSRLSGAADRHHRPAKEHLTSVEGVFMPHISSLPTISVASPTLSAPSVSPTGPEWAARRQAVGHLSQHPVHNQPNYGLGRYQQAAVLTSGTADLCSSSSAIVRPSPAQSLADQSNLPVQVQTQAINFQAHQQGHAHLYPLLRLQHTHHLMHTQLHPAAPSTQHPEQPICQLKLNSTRHHQFNLKQRLGHQPQIHPPQPPAHQHSQMPKKLQNVHQQPLSSNQHQQLQYQQQYSKPEHFPYFRRLKALSHETDISAAAPISGTNRYLNREYPPRD</sequence>
<feature type="compositionally biased region" description="Low complexity" evidence="1">
    <location>
        <begin position="142"/>
        <end position="154"/>
    </location>
</feature>
<feature type="region of interest" description="Disordered" evidence="1">
    <location>
        <begin position="360"/>
        <end position="407"/>
    </location>
</feature>
<organism evidence="2 3">
    <name type="scientific">Protopolystoma xenopodis</name>
    <dbReference type="NCBI Taxonomy" id="117903"/>
    <lineage>
        <taxon>Eukaryota</taxon>
        <taxon>Metazoa</taxon>
        <taxon>Spiralia</taxon>
        <taxon>Lophotrochozoa</taxon>
        <taxon>Platyhelminthes</taxon>
        <taxon>Monogenea</taxon>
        <taxon>Polyopisthocotylea</taxon>
        <taxon>Polystomatidea</taxon>
        <taxon>Polystomatidae</taxon>
        <taxon>Protopolystoma</taxon>
    </lineage>
</organism>